<dbReference type="InterPro" id="IPR013120">
    <property type="entry name" value="FAR_NAD-bd"/>
</dbReference>
<dbReference type="SUPFAM" id="SSF51735">
    <property type="entry name" value="NAD(P)-binding Rossmann-fold domains"/>
    <property type="match status" value="1"/>
</dbReference>
<evidence type="ECO:0000313" key="4">
    <source>
        <dbReference type="RefSeq" id="XP_017299126.1"/>
    </source>
</evidence>
<dbReference type="PaxDb" id="121845-A0A1S4EAB1"/>
<name>A0A1S4EAB1_DIACI</name>
<sequence length="123" mass="14248">MRESPIQAFYRNKQIFVTGATGFMGKVLVEKLLRSCYQLDQIYLLVREKKGKSTQERFEDIFSSIVSQFYVETKDQKVNVLEVRDNTRLSASMIAMASTDAEVEILASYTLTGPTRTWIKMRY</sequence>
<dbReference type="RefSeq" id="XP_017299126.1">
    <property type="nucleotide sequence ID" value="XM_017443637.2"/>
</dbReference>
<dbReference type="Pfam" id="PF07993">
    <property type="entry name" value="NAD_binding_4"/>
    <property type="match status" value="1"/>
</dbReference>
<evidence type="ECO:0000256" key="1">
    <source>
        <dbReference type="RuleBase" id="RU363097"/>
    </source>
</evidence>
<dbReference type="GO" id="GO:0035336">
    <property type="term" value="P:long-chain fatty-acyl-CoA metabolic process"/>
    <property type="evidence" value="ECO:0007669"/>
    <property type="project" value="TreeGrafter"/>
</dbReference>
<dbReference type="KEGG" id="dci:108252265"/>
<comment type="function">
    <text evidence="1">Catalyzes the reduction of fatty acyl-CoA to fatty alcohols.</text>
</comment>
<dbReference type="InterPro" id="IPR026055">
    <property type="entry name" value="FAR"/>
</dbReference>
<dbReference type="Proteomes" id="UP000079169">
    <property type="component" value="Unplaced"/>
</dbReference>
<protein>
    <recommendedName>
        <fullName evidence="1">Fatty acyl-CoA reductase</fullName>
        <ecNumber evidence="1">1.2.1.84</ecNumber>
    </recommendedName>
</protein>
<dbReference type="EC" id="1.2.1.84" evidence="1"/>
<proteinExistence type="inferred from homology"/>
<dbReference type="GO" id="GO:0080019">
    <property type="term" value="F:alcohol-forming very long-chain fatty acyl-CoA reductase activity"/>
    <property type="evidence" value="ECO:0007669"/>
    <property type="project" value="InterPro"/>
</dbReference>
<reference evidence="4" key="1">
    <citation type="submission" date="2025-08" db="UniProtKB">
        <authorList>
            <consortium name="RefSeq"/>
        </authorList>
    </citation>
    <scope>IDENTIFICATION</scope>
</reference>
<keyword evidence="3" id="KW-1185">Reference proteome</keyword>
<comment type="similarity">
    <text evidence="1">Belongs to the fatty acyl-CoA reductase family.</text>
</comment>
<gene>
    <name evidence="4" type="primary">LOC108252265</name>
</gene>
<dbReference type="AlphaFoldDB" id="A0A1S4EAB1"/>
<dbReference type="STRING" id="121845.A0A1S4EAB1"/>
<dbReference type="PANTHER" id="PTHR11011">
    <property type="entry name" value="MALE STERILITY PROTEIN 2-RELATED"/>
    <property type="match status" value="1"/>
</dbReference>
<feature type="domain" description="Thioester reductase (TE)" evidence="2">
    <location>
        <begin position="17"/>
        <end position="79"/>
    </location>
</feature>
<accession>A0A1S4EAB1</accession>
<keyword evidence="1" id="KW-0444">Lipid biosynthesis</keyword>
<evidence type="ECO:0000259" key="2">
    <source>
        <dbReference type="Pfam" id="PF07993"/>
    </source>
</evidence>
<evidence type="ECO:0000313" key="3">
    <source>
        <dbReference type="Proteomes" id="UP000079169"/>
    </source>
</evidence>
<keyword evidence="1" id="KW-0560">Oxidoreductase</keyword>
<comment type="catalytic activity">
    <reaction evidence="1">
        <text>a long-chain fatty acyl-CoA + 2 NADPH + 2 H(+) = a long-chain primary fatty alcohol + 2 NADP(+) + CoA</text>
        <dbReference type="Rhea" id="RHEA:52716"/>
        <dbReference type="ChEBI" id="CHEBI:15378"/>
        <dbReference type="ChEBI" id="CHEBI:57287"/>
        <dbReference type="ChEBI" id="CHEBI:57783"/>
        <dbReference type="ChEBI" id="CHEBI:58349"/>
        <dbReference type="ChEBI" id="CHEBI:77396"/>
        <dbReference type="ChEBI" id="CHEBI:83139"/>
        <dbReference type="EC" id="1.2.1.84"/>
    </reaction>
</comment>
<dbReference type="GO" id="GO:0102965">
    <property type="term" value="F:alcohol-forming long-chain fatty acyl-CoA reductase activity"/>
    <property type="evidence" value="ECO:0007669"/>
    <property type="project" value="UniProtKB-EC"/>
</dbReference>
<dbReference type="GeneID" id="108252265"/>
<organism evidence="3 4">
    <name type="scientific">Diaphorina citri</name>
    <name type="common">Asian citrus psyllid</name>
    <dbReference type="NCBI Taxonomy" id="121845"/>
    <lineage>
        <taxon>Eukaryota</taxon>
        <taxon>Metazoa</taxon>
        <taxon>Ecdysozoa</taxon>
        <taxon>Arthropoda</taxon>
        <taxon>Hexapoda</taxon>
        <taxon>Insecta</taxon>
        <taxon>Pterygota</taxon>
        <taxon>Neoptera</taxon>
        <taxon>Paraneoptera</taxon>
        <taxon>Hemiptera</taxon>
        <taxon>Sternorrhyncha</taxon>
        <taxon>Psylloidea</taxon>
        <taxon>Psyllidae</taxon>
        <taxon>Diaphorininae</taxon>
        <taxon>Diaphorina</taxon>
    </lineage>
</organism>
<dbReference type="PANTHER" id="PTHR11011:SF118">
    <property type="entry name" value="FATTY ACYL-COA REDUCTASE"/>
    <property type="match status" value="1"/>
</dbReference>
<keyword evidence="1" id="KW-0521">NADP</keyword>
<keyword evidence="1" id="KW-0443">Lipid metabolism</keyword>
<dbReference type="GO" id="GO:0005777">
    <property type="term" value="C:peroxisome"/>
    <property type="evidence" value="ECO:0007669"/>
    <property type="project" value="TreeGrafter"/>
</dbReference>
<dbReference type="Gene3D" id="3.40.50.720">
    <property type="entry name" value="NAD(P)-binding Rossmann-like Domain"/>
    <property type="match status" value="1"/>
</dbReference>
<dbReference type="InterPro" id="IPR036291">
    <property type="entry name" value="NAD(P)-bd_dom_sf"/>
</dbReference>